<dbReference type="GO" id="GO:0016747">
    <property type="term" value="F:acyltransferase activity, transferring groups other than amino-acyl groups"/>
    <property type="evidence" value="ECO:0007669"/>
    <property type="project" value="InterPro"/>
</dbReference>
<dbReference type="Gene3D" id="3.40.630.30">
    <property type="match status" value="1"/>
</dbReference>
<dbReference type="PANTHER" id="PTHR39173">
    <property type="entry name" value="ACETYLTRANSFERASE"/>
    <property type="match status" value="1"/>
</dbReference>
<evidence type="ECO:0000259" key="1">
    <source>
        <dbReference type="Pfam" id="PF13302"/>
    </source>
</evidence>
<dbReference type="AlphaFoldDB" id="A0A9D1TD15"/>
<comment type="caution">
    <text evidence="2">The sequence shown here is derived from an EMBL/GenBank/DDBJ whole genome shotgun (WGS) entry which is preliminary data.</text>
</comment>
<evidence type="ECO:0000313" key="3">
    <source>
        <dbReference type="Proteomes" id="UP000886884"/>
    </source>
</evidence>
<reference evidence="2" key="2">
    <citation type="journal article" date="2021" name="PeerJ">
        <title>Extensive microbial diversity within the chicken gut microbiome revealed by metagenomics and culture.</title>
        <authorList>
            <person name="Gilroy R."/>
            <person name="Ravi A."/>
            <person name="Getino M."/>
            <person name="Pursley I."/>
            <person name="Horton D.L."/>
            <person name="Alikhan N.F."/>
            <person name="Baker D."/>
            <person name="Gharbi K."/>
            <person name="Hall N."/>
            <person name="Watson M."/>
            <person name="Adriaenssens E.M."/>
            <person name="Foster-Nyarko E."/>
            <person name="Jarju S."/>
            <person name="Secka A."/>
            <person name="Antonio M."/>
            <person name="Oren A."/>
            <person name="Chaudhuri R.R."/>
            <person name="La Ragione R."/>
            <person name="Hildebrand F."/>
            <person name="Pallen M.J."/>
        </authorList>
    </citation>
    <scope>NUCLEOTIDE SEQUENCE</scope>
    <source>
        <strain evidence="2">CHK183-6373</strain>
    </source>
</reference>
<dbReference type="Proteomes" id="UP000886884">
    <property type="component" value="Unassembled WGS sequence"/>
</dbReference>
<reference evidence="2" key="1">
    <citation type="submission" date="2020-10" db="EMBL/GenBank/DDBJ databases">
        <authorList>
            <person name="Gilroy R."/>
        </authorList>
    </citation>
    <scope>NUCLEOTIDE SEQUENCE</scope>
    <source>
        <strain evidence="2">CHK183-6373</strain>
    </source>
</reference>
<dbReference type="Pfam" id="PF13302">
    <property type="entry name" value="Acetyltransf_3"/>
    <property type="match status" value="1"/>
</dbReference>
<dbReference type="InterPro" id="IPR016181">
    <property type="entry name" value="Acyl_CoA_acyltransferase"/>
</dbReference>
<dbReference type="EMBL" id="DVOT01000205">
    <property type="protein sequence ID" value="HIV28539.1"/>
    <property type="molecule type" value="Genomic_DNA"/>
</dbReference>
<accession>A0A9D1TD15</accession>
<gene>
    <name evidence="2" type="ORF">IAA64_11240</name>
</gene>
<protein>
    <submittedName>
        <fullName evidence="2">GNAT family N-acetyltransferase</fullName>
    </submittedName>
</protein>
<proteinExistence type="predicted"/>
<evidence type="ECO:0000313" key="2">
    <source>
        <dbReference type="EMBL" id="HIV28539.1"/>
    </source>
</evidence>
<dbReference type="InterPro" id="IPR000182">
    <property type="entry name" value="GNAT_dom"/>
</dbReference>
<dbReference type="PANTHER" id="PTHR39173:SF1">
    <property type="entry name" value="ACETYLTRANSFERASE"/>
    <property type="match status" value="1"/>
</dbReference>
<name>A0A9D1TD15_9FIRM</name>
<sequence>MFYATNDLKSEEVFLRLEKTCDAQPEKQWLPTYYFDICLLDGKKIGYCNLRIGHNEKTYIFGNIGYGIEKDYQGHRYAAKACALLFLQAKKHNMDYLIITCDPTNIASSRTCEIAGGVYIETADIPKDNDLYSEGKRQIMIYRFNL</sequence>
<organism evidence="2 3">
    <name type="scientific">Candidatus Ornithocaccomicrobium faecavium</name>
    <dbReference type="NCBI Taxonomy" id="2840890"/>
    <lineage>
        <taxon>Bacteria</taxon>
        <taxon>Bacillati</taxon>
        <taxon>Bacillota</taxon>
        <taxon>Clostridia</taxon>
        <taxon>Candidatus Ornithocaccomicrobium</taxon>
    </lineage>
</organism>
<dbReference type="SUPFAM" id="SSF55729">
    <property type="entry name" value="Acyl-CoA N-acyltransferases (Nat)"/>
    <property type="match status" value="1"/>
</dbReference>
<feature type="domain" description="N-acetyltransferase" evidence="1">
    <location>
        <begin position="30"/>
        <end position="116"/>
    </location>
</feature>